<evidence type="ECO:0000313" key="2">
    <source>
        <dbReference type="EMBL" id="CDX18497.1"/>
    </source>
</evidence>
<protein>
    <submittedName>
        <fullName evidence="2">Uncharacterized protein</fullName>
    </submittedName>
</protein>
<evidence type="ECO:0000256" key="1">
    <source>
        <dbReference type="SAM" id="MobiDB-lite"/>
    </source>
</evidence>
<sequence length="547" mass="61422">MMPAAAHMLLKQRAAQDHERHREVDDQSGDVDQRGDERRRGACRIEADALQREGQHRSRKRAEGDDANQRRAHRRRDQHPVRAVVVEAEILPERDAADADDAEDRAEHHPGRQLAQRHPPPVAQPDLAQRQRADDERRRLRAGIAAGAHDQRDEQGQHDRLFQLALVALHGIGRQHLAEEQRAEPAGALLDHGEETHLHIGLVQRLHAAEAMHVLGRLLDHRIDDVVDGDDAEDPAVIDDRQSEQVVFGDGLRQVLAIGERRHRHRHAVGRHRQDRILRIAGDQPAQSGRTQQELRVRVDDIDGVDGFARALDLADVVERAANGPVGRHADEFRRHDRGGAALRISQDGQQRRAQRRRQGAEQLRAGRFVQLAQDVGGAVDRHGGQQLARLRARQGLGKLRCRLEFRLVENLDQPLERHGAEQLDGRLAGLVVEGFDDVGDVIVGKNTGDGDGFVVQYGCEFVHGSLLAVRQDVSHQVTSGRTAVAFDCDCRQAWRVDLSARGVAHDPENRLRFSERIMRNSKFLQRPLRVRRTRGAVVGNQRARAT</sequence>
<dbReference type="AlphaFoldDB" id="A0A090DUT7"/>
<keyword evidence="3" id="KW-1185">Reference proteome</keyword>
<evidence type="ECO:0000313" key="3">
    <source>
        <dbReference type="Proteomes" id="UP000045285"/>
    </source>
</evidence>
<proteinExistence type="predicted"/>
<feature type="region of interest" description="Disordered" evidence="1">
    <location>
        <begin position="1"/>
        <end position="137"/>
    </location>
</feature>
<accession>A0A090DUT7</accession>
<reference evidence="3" key="1">
    <citation type="submission" date="2014-08" db="EMBL/GenBank/DDBJ databases">
        <authorList>
            <person name="Moulin L."/>
        </authorList>
    </citation>
    <scope>NUCLEOTIDE SEQUENCE [LARGE SCALE GENOMIC DNA]</scope>
</reference>
<gene>
    <name evidence="2" type="ORF">MPL3356_280007</name>
</gene>
<dbReference type="Proteomes" id="UP000045285">
    <property type="component" value="Unassembled WGS sequence"/>
</dbReference>
<feature type="compositionally biased region" description="Basic and acidic residues" evidence="1">
    <location>
        <begin position="14"/>
        <end position="69"/>
    </location>
</feature>
<organism evidence="2 3">
    <name type="scientific">Mesorhizobium plurifarium</name>
    <dbReference type="NCBI Taxonomy" id="69974"/>
    <lineage>
        <taxon>Bacteria</taxon>
        <taxon>Pseudomonadati</taxon>
        <taxon>Pseudomonadota</taxon>
        <taxon>Alphaproteobacteria</taxon>
        <taxon>Hyphomicrobiales</taxon>
        <taxon>Phyllobacteriaceae</taxon>
        <taxon>Mesorhizobium</taxon>
    </lineage>
</organism>
<name>A0A090DUT7_MESPL</name>
<dbReference type="EMBL" id="CCMZ01000021">
    <property type="protein sequence ID" value="CDX18497.1"/>
    <property type="molecule type" value="Genomic_DNA"/>
</dbReference>